<keyword evidence="4" id="KW-1185">Reference proteome</keyword>
<reference evidence="3" key="1">
    <citation type="submission" date="2023-06" db="EMBL/GenBank/DDBJ databases">
        <title>Genome-scale phylogeny and comparative genomics of the fungal order Sordariales.</title>
        <authorList>
            <consortium name="Lawrence Berkeley National Laboratory"/>
            <person name="Hensen N."/>
            <person name="Bonometti L."/>
            <person name="Westerberg I."/>
            <person name="Brannstrom I.O."/>
            <person name="Guillou S."/>
            <person name="Cros-Aarteil S."/>
            <person name="Calhoun S."/>
            <person name="Haridas S."/>
            <person name="Kuo A."/>
            <person name="Mondo S."/>
            <person name="Pangilinan J."/>
            <person name="Riley R."/>
            <person name="Labutti K."/>
            <person name="Andreopoulos B."/>
            <person name="Lipzen A."/>
            <person name="Chen C."/>
            <person name="Yanf M."/>
            <person name="Daum C."/>
            <person name="Ng V."/>
            <person name="Clum A."/>
            <person name="Steindorff A."/>
            <person name="Ohm R."/>
            <person name="Martin F."/>
            <person name="Silar P."/>
            <person name="Natvig D."/>
            <person name="Lalanne C."/>
            <person name="Gautier V."/>
            <person name="Ament-Velasquez S.L."/>
            <person name="Kruys A."/>
            <person name="Hutchinson M.I."/>
            <person name="Powell A.J."/>
            <person name="Barry K."/>
            <person name="Miller A.N."/>
            <person name="Grigoriev I.V."/>
            <person name="Debuchy R."/>
            <person name="Gladieux P."/>
            <person name="Thoren M.H."/>
            <person name="Johannesson H."/>
        </authorList>
    </citation>
    <scope>NUCLEOTIDE SEQUENCE</scope>
    <source>
        <strain evidence="3">8032-3</strain>
    </source>
</reference>
<evidence type="ECO:0000313" key="4">
    <source>
        <dbReference type="Proteomes" id="UP001244011"/>
    </source>
</evidence>
<name>A0AAJ0FP51_9PEZI</name>
<dbReference type="SMART" id="SM00955">
    <property type="entry name" value="RNB"/>
    <property type="match status" value="1"/>
</dbReference>
<dbReference type="InterPro" id="IPR056625">
    <property type="entry name" value="SH3_CYT4"/>
</dbReference>
<dbReference type="PANTHER" id="PTHR23355">
    <property type="entry name" value="RIBONUCLEASE"/>
    <property type="match status" value="1"/>
</dbReference>
<dbReference type="Pfam" id="PF23214">
    <property type="entry name" value="SH3_CYT4"/>
    <property type="match status" value="1"/>
</dbReference>
<organism evidence="3 4">
    <name type="scientific">Phialemonium atrogriseum</name>
    <dbReference type="NCBI Taxonomy" id="1093897"/>
    <lineage>
        <taxon>Eukaryota</taxon>
        <taxon>Fungi</taxon>
        <taxon>Dikarya</taxon>
        <taxon>Ascomycota</taxon>
        <taxon>Pezizomycotina</taxon>
        <taxon>Sordariomycetes</taxon>
        <taxon>Sordariomycetidae</taxon>
        <taxon>Cephalothecales</taxon>
        <taxon>Cephalothecaceae</taxon>
        <taxon>Phialemonium</taxon>
    </lineage>
</organism>
<dbReference type="GO" id="GO:0006402">
    <property type="term" value="P:mRNA catabolic process"/>
    <property type="evidence" value="ECO:0007669"/>
    <property type="project" value="TreeGrafter"/>
</dbReference>
<sequence length="1029" mass="114153">MLQLKSPPYVCWICLSGKRLSGSSANSSSNSRCKGCKGMYATVQHSDKPSLPQDPFSNAISDQKPSEHVNIRDRLRAWEAENPEPAQLIPRDHQESGAAADYMPQSQSPFMVEVETDSDAQDFNQHLYDGDDLVDLRSNAAVLQAGDLVEISSSAWRIQLLAVCLGEFNGYQHFYTNTGKWFTTHGVRTLFTVKGFADASEIGPVADSLPSKSASVGLLNILQDLKAGPSRHVGAGLIRKMNSFLDDTRFIYQSNAGKLDNAFRYLGGDEKSMALADIAGVLLHKGFKKRDRFTPAALYAVHRALLLDDVGFRPASRVDHTQTYLFEITSEADVKTIDKVEMLVQKHYEQSVSNRGKWSDDELEASVFGGFLLKARKAIDDGRRSRMWSPHGTLRTSSIPASPILPGWTDLDLELIQFMHMWAASEKFGSSSQRHWIGSAILRALGRYQDCEYLDQAVAWTFLQEIGWVKPWEIQARYRLRLTGVQLERGGGVKTTEGALVKSLLKPDIFSGRRKDFAKTRVFCIDAESASDIDDGVSLEPTETPGEYWIHVHVADPTSSIRVDSPLANQAALVPQTVYLPGHFSRMLDNDIIRKKFSLAAGRPSLTFSAKVNTQGALLDYKITPAFLRNVTYITGDAVSAACGEESPQEACPREVFAVGKASATKLPPNRHMTKAEDLSAKDIDDLQTLSRLAKAIRGNRLDKGAMPTYLPTPSVTVSFQGVEVNKSPDGFMRCSGDPYIKIAYDSSRGNPIVDGTMQLAGEVAARWCHERGIPIPYRVQPRAAQNMDLLRKFTREVFYPQLASGQRPSEENWQVIRTLSGGYDISTTPTPHFTMGIDMYTKVTSPLRRYADMLVHWQIQGALLEEERRGGSLVGNTDDSFLPFGREELEQQVFPMLRVRERHAVLLDRSQGTGEWMLQALVRAWRFGDAVTEGAALPPTFRFTVADVVEKRVLKGRLDWFDRPALMQAEGLVGAGEGGASMRIADVNVGDVFEVELSDVVVCKRRILVKALRRVENMGGMISRAPSA</sequence>
<evidence type="ECO:0000256" key="1">
    <source>
        <dbReference type="RuleBase" id="RU003901"/>
    </source>
</evidence>
<comment type="caution">
    <text evidence="3">The sequence shown here is derived from an EMBL/GenBank/DDBJ whole genome shotgun (WGS) entry which is preliminary data.</text>
</comment>
<dbReference type="Proteomes" id="UP001244011">
    <property type="component" value="Unassembled WGS sequence"/>
</dbReference>
<dbReference type="AlphaFoldDB" id="A0AAJ0FP51"/>
<dbReference type="InterPro" id="IPR050180">
    <property type="entry name" value="RNR_Ribonuclease"/>
</dbReference>
<evidence type="ECO:0000313" key="3">
    <source>
        <dbReference type="EMBL" id="KAK1769724.1"/>
    </source>
</evidence>
<dbReference type="SUPFAM" id="SSF50249">
    <property type="entry name" value="Nucleic acid-binding proteins"/>
    <property type="match status" value="1"/>
</dbReference>
<accession>A0AAJ0FP51</accession>
<dbReference type="Pfam" id="PF00773">
    <property type="entry name" value="RNB"/>
    <property type="match status" value="1"/>
</dbReference>
<gene>
    <name evidence="3" type="ORF">QBC33DRAFT_447015</name>
</gene>
<dbReference type="GO" id="GO:0000932">
    <property type="term" value="C:P-body"/>
    <property type="evidence" value="ECO:0007669"/>
    <property type="project" value="TreeGrafter"/>
</dbReference>
<dbReference type="GO" id="GO:0000175">
    <property type="term" value="F:3'-5'-RNA exonuclease activity"/>
    <property type="evidence" value="ECO:0007669"/>
    <property type="project" value="TreeGrafter"/>
</dbReference>
<dbReference type="GO" id="GO:0003723">
    <property type="term" value="F:RNA binding"/>
    <property type="evidence" value="ECO:0007669"/>
    <property type="project" value="InterPro"/>
</dbReference>
<proteinExistence type="inferred from homology"/>
<comment type="similarity">
    <text evidence="1">Belongs to the RNR ribonuclease family.</text>
</comment>
<dbReference type="Pfam" id="PF25522">
    <property type="entry name" value="OB_cyt-4"/>
    <property type="match status" value="1"/>
</dbReference>
<dbReference type="InterPro" id="IPR022966">
    <property type="entry name" value="RNase_II/R_CS"/>
</dbReference>
<feature type="domain" description="RNB" evidence="2">
    <location>
        <begin position="514"/>
        <end position="866"/>
    </location>
</feature>
<dbReference type="GeneID" id="85307597"/>
<dbReference type="InterPro" id="IPR057912">
    <property type="entry name" value="OB_CYT4_C"/>
</dbReference>
<dbReference type="EMBL" id="MU839002">
    <property type="protein sequence ID" value="KAK1769724.1"/>
    <property type="molecule type" value="Genomic_DNA"/>
</dbReference>
<evidence type="ECO:0000259" key="2">
    <source>
        <dbReference type="SMART" id="SM00955"/>
    </source>
</evidence>
<dbReference type="Pfam" id="PF23216">
    <property type="entry name" value="WHD_CYT4"/>
    <property type="match status" value="1"/>
</dbReference>
<dbReference type="InterPro" id="IPR001900">
    <property type="entry name" value="RNase_II/R"/>
</dbReference>
<protein>
    <submittedName>
        <fullName evidence="3">RNB-domain-containing protein</fullName>
    </submittedName>
</protein>
<dbReference type="RefSeq" id="XP_060285937.1">
    <property type="nucleotide sequence ID" value="XM_060424410.1"/>
</dbReference>
<dbReference type="InterPro" id="IPR056624">
    <property type="entry name" value="WH_CYT4"/>
</dbReference>
<dbReference type="InterPro" id="IPR012340">
    <property type="entry name" value="NA-bd_OB-fold"/>
</dbReference>
<dbReference type="PANTHER" id="PTHR23355:SF65">
    <property type="entry name" value="EXORIBONUCLEASE CYT-4, PUTATIVE (AFU_ORTHOLOGUE AFUA_7G01550)-RELATED"/>
    <property type="match status" value="1"/>
</dbReference>
<dbReference type="PROSITE" id="PS01175">
    <property type="entry name" value="RIBONUCLEASE_II"/>
    <property type="match status" value="1"/>
</dbReference>